<dbReference type="Pfam" id="PF00571">
    <property type="entry name" value="CBS"/>
    <property type="match status" value="2"/>
</dbReference>
<keyword evidence="1 2" id="KW-0129">CBS domain</keyword>
<evidence type="ECO:0000259" key="3">
    <source>
        <dbReference type="PROSITE" id="PS51371"/>
    </source>
</evidence>
<dbReference type="RefSeq" id="WP_184665494.1">
    <property type="nucleotide sequence ID" value="NZ_JACHHB010000024.1"/>
</dbReference>
<dbReference type="PANTHER" id="PTHR43080">
    <property type="entry name" value="CBS DOMAIN-CONTAINING PROTEIN CBSX3, MITOCHONDRIAL"/>
    <property type="match status" value="1"/>
</dbReference>
<dbReference type="PROSITE" id="PS51371">
    <property type="entry name" value="CBS"/>
    <property type="match status" value="2"/>
</dbReference>
<keyword evidence="5" id="KW-1185">Reference proteome</keyword>
<evidence type="ECO:0000256" key="1">
    <source>
        <dbReference type="ARBA" id="ARBA00023122"/>
    </source>
</evidence>
<sequence length="150" mass="17076">MYVRDIMIRYVVTIGIDDSVKRCAKLLMEKKFSGLPVVEKSGTLVGIVTEGDLIKRVSHFESLDVIELLGGVIELGDADQFMEDVKQSQVETVRGVMSADVMVVHPNDTIEHTVTTMLQYHIKRLPVVDEQHKLLGIISRRDIMQHLYRR</sequence>
<evidence type="ECO:0000313" key="4">
    <source>
        <dbReference type="EMBL" id="MBB5175094.1"/>
    </source>
</evidence>
<protein>
    <submittedName>
        <fullName evidence="4">CBS domain-containing protein</fullName>
    </submittedName>
</protein>
<gene>
    <name evidence="4" type="ORF">HNQ41_003324</name>
</gene>
<evidence type="ECO:0000313" key="5">
    <source>
        <dbReference type="Proteomes" id="UP000551878"/>
    </source>
</evidence>
<dbReference type="InterPro" id="IPR000644">
    <property type="entry name" value="CBS_dom"/>
</dbReference>
<feature type="domain" description="CBS" evidence="3">
    <location>
        <begin position="7"/>
        <end position="65"/>
    </location>
</feature>
<accession>A0A840QUR2</accession>
<dbReference type="PANTHER" id="PTHR43080:SF2">
    <property type="entry name" value="CBS DOMAIN-CONTAINING PROTEIN"/>
    <property type="match status" value="1"/>
</dbReference>
<dbReference type="InterPro" id="IPR046342">
    <property type="entry name" value="CBS_dom_sf"/>
</dbReference>
<dbReference type="CDD" id="cd04586">
    <property type="entry name" value="CBS_pair_BON_assoc"/>
    <property type="match status" value="1"/>
</dbReference>
<dbReference type="SUPFAM" id="SSF54631">
    <property type="entry name" value="CBS-domain pair"/>
    <property type="match status" value="1"/>
</dbReference>
<dbReference type="EMBL" id="JACHHB010000024">
    <property type="protein sequence ID" value="MBB5175094.1"/>
    <property type="molecule type" value="Genomic_DNA"/>
</dbReference>
<dbReference type="AlphaFoldDB" id="A0A840QUR2"/>
<organism evidence="4 5">
    <name type="scientific">Texcoconibacillus texcoconensis</name>
    <dbReference type="NCBI Taxonomy" id="1095777"/>
    <lineage>
        <taxon>Bacteria</taxon>
        <taxon>Bacillati</taxon>
        <taxon>Bacillota</taxon>
        <taxon>Bacilli</taxon>
        <taxon>Bacillales</taxon>
        <taxon>Bacillaceae</taxon>
        <taxon>Texcoconibacillus</taxon>
    </lineage>
</organism>
<dbReference type="SMART" id="SM00116">
    <property type="entry name" value="CBS"/>
    <property type="match status" value="2"/>
</dbReference>
<name>A0A840QUR2_9BACI</name>
<comment type="caution">
    <text evidence="4">The sequence shown here is derived from an EMBL/GenBank/DDBJ whole genome shotgun (WGS) entry which is preliminary data.</text>
</comment>
<feature type="domain" description="CBS" evidence="3">
    <location>
        <begin position="97"/>
        <end position="150"/>
    </location>
</feature>
<dbReference type="Proteomes" id="UP000551878">
    <property type="component" value="Unassembled WGS sequence"/>
</dbReference>
<dbReference type="Gene3D" id="3.10.580.10">
    <property type="entry name" value="CBS-domain"/>
    <property type="match status" value="1"/>
</dbReference>
<dbReference type="InterPro" id="IPR051257">
    <property type="entry name" value="Diverse_CBS-Domain"/>
</dbReference>
<proteinExistence type="predicted"/>
<reference evidence="4 5" key="1">
    <citation type="submission" date="2020-08" db="EMBL/GenBank/DDBJ databases">
        <title>Genomic Encyclopedia of Type Strains, Phase IV (KMG-IV): sequencing the most valuable type-strain genomes for metagenomic binning, comparative biology and taxonomic classification.</title>
        <authorList>
            <person name="Goeker M."/>
        </authorList>
    </citation>
    <scope>NUCLEOTIDE SEQUENCE [LARGE SCALE GENOMIC DNA]</scope>
    <source>
        <strain evidence="4 5">DSM 24696</strain>
    </source>
</reference>
<evidence type="ECO:0000256" key="2">
    <source>
        <dbReference type="PROSITE-ProRule" id="PRU00703"/>
    </source>
</evidence>